<organism evidence="2 3">
    <name type="scientific">Glomus cerebriforme</name>
    <dbReference type="NCBI Taxonomy" id="658196"/>
    <lineage>
        <taxon>Eukaryota</taxon>
        <taxon>Fungi</taxon>
        <taxon>Fungi incertae sedis</taxon>
        <taxon>Mucoromycota</taxon>
        <taxon>Glomeromycotina</taxon>
        <taxon>Glomeromycetes</taxon>
        <taxon>Glomerales</taxon>
        <taxon>Glomeraceae</taxon>
        <taxon>Glomus</taxon>
    </lineage>
</organism>
<name>A0A397TKT2_9GLOM</name>
<comment type="caution">
    <text evidence="2">The sequence shown here is derived from an EMBL/GenBank/DDBJ whole genome shotgun (WGS) entry which is preliminary data.</text>
</comment>
<protein>
    <submittedName>
        <fullName evidence="2">Uncharacterized protein</fullName>
    </submittedName>
</protein>
<gene>
    <name evidence="2" type="ORF">C1645_757624</name>
</gene>
<proteinExistence type="predicted"/>
<reference evidence="2 3" key="1">
    <citation type="submission" date="2018-06" db="EMBL/GenBank/DDBJ databases">
        <title>Comparative genomics reveals the genomic features of Rhizophagus irregularis, R. cerebriforme, R. diaphanum and Gigaspora rosea, and their symbiotic lifestyle signature.</title>
        <authorList>
            <person name="Morin E."/>
            <person name="San Clemente H."/>
            <person name="Chen E.C.H."/>
            <person name="De La Providencia I."/>
            <person name="Hainaut M."/>
            <person name="Kuo A."/>
            <person name="Kohler A."/>
            <person name="Murat C."/>
            <person name="Tang N."/>
            <person name="Roy S."/>
            <person name="Loubradou J."/>
            <person name="Henrissat B."/>
            <person name="Grigoriev I.V."/>
            <person name="Corradi N."/>
            <person name="Roux C."/>
            <person name="Martin F.M."/>
        </authorList>
    </citation>
    <scope>NUCLEOTIDE SEQUENCE [LARGE SCALE GENOMIC DNA]</scope>
    <source>
        <strain evidence="2 3">DAOM 227022</strain>
    </source>
</reference>
<feature type="transmembrane region" description="Helical" evidence="1">
    <location>
        <begin position="14"/>
        <end position="32"/>
    </location>
</feature>
<keyword evidence="1" id="KW-1133">Transmembrane helix</keyword>
<evidence type="ECO:0000313" key="2">
    <source>
        <dbReference type="EMBL" id="RIA95464.1"/>
    </source>
</evidence>
<dbReference type="AlphaFoldDB" id="A0A397TKT2"/>
<dbReference type="EMBL" id="QKYT01000061">
    <property type="protein sequence ID" value="RIA95464.1"/>
    <property type="molecule type" value="Genomic_DNA"/>
</dbReference>
<keyword evidence="3" id="KW-1185">Reference proteome</keyword>
<evidence type="ECO:0000313" key="3">
    <source>
        <dbReference type="Proteomes" id="UP000265703"/>
    </source>
</evidence>
<keyword evidence="1" id="KW-0812">Transmembrane</keyword>
<dbReference type="Proteomes" id="UP000265703">
    <property type="component" value="Unassembled WGS sequence"/>
</dbReference>
<sequence>MIANMVAKVDMVDMVDIVVTKCYFFIQLFYFIRKKKLKFFFCLNSFLKFLISCK</sequence>
<accession>A0A397TKT2</accession>
<keyword evidence="1" id="KW-0472">Membrane</keyword>
<evidence type="ECO:0000256" key="1">
    <source>
        <dbReference type="SAM" id="Phobius"/>
    </source>
</evidence>